<dbReference type="OrthoDB" id="61007at2"/>
<evidence type="ECO:0000313" key="4">
    <source>
        <dbReference type="Proteomes" id="UP000267798"/>
    </source>
</evidence>
<reference evidence="3 4" key="1">
    <citation type="submission" date="2018-09" db="EMBL/GenBank/DDBJ databases">
        <title>Paenibacillus aracenensis nov. sp. isolated from a cave in southern Spain.</title>
        <authorList>
            <person name="Jurado V."/>
            <person name="Gutierrez-Patricio S."/>
            <person name="Gonzalez-Pimentel J.L."/>
            <person name="Miller A.Z."/>
            <person name="Laiz L."/>
            <person name="Saiz-Jimenez C."/>
        </authorList>
    </citation>
    <scope>NUCLEOTIDE SEQUENCE [LARGE SCALE GENOMIC DNA]</scope>
    <source>
        <strain evidence="3 4">JCM 19203</strain>
    </source>
</reference>
<evidence type="ECO:0000313" key="3">
    <source>
        <dbReference type="EMBL" id="RJX36862.1"/>
    </source>
</evidence>
<organism evidence="3 4">
    <name type="scientific">Paenibacillus pinisoli</name>
    <dbReference type="NCBI Taxonomy" id="1276110"/>
    <lineage>
        <taxon>Bacteria</taxon>
        <taxon>Bacillati</taxon>
        <taxon>Bacillota</taxon>
        <taxon>Bacilli</taxon>
        <taxon>Bacillales</taxon>
        <taxon>Paenibacillaceae</taxon>
        <taxon>Paenibacillus</taxon>
    </lineage>
</organism>
<comment type="caution">
    <text evidence="3">The sequence shown here is derived from an EMBL/GenBank/DDBJ whole genome shotgun (WGS) entry which is preliminary data.</text>
</comment>
<dbReference type="InterPro" id="IPR024474">
    <property type="entry name" value="Znf_dom_IS66"/>
</dbReference>
<dbReference type="Proteomes" id="UP000267798">
    <property type="component" value="Unassembled WGS sequence"/>
</dbReference>
<gene>
    <name evidence="3" type="ORF">D3P09_25460</name>
</gene>
<dbReference type="EMBL" id="QXQB01000008">
    <property type="protein sequence ID" value="RJX36862.1"/>
    <property type="molecule type" value="Genomic_DNA"/>
</dbReference>
<evidence type="ECO:0000256" key="1">
    <source>
        <dbReference type="SAM" id="MobiDB-lite"/>
    </source>
</evidence>
<feature type="domain" description="Transposase IS66 zinc-finger binding" evidence="2">
    <location>
        <begin position="10"/>
        <end position="38"/>
    </location>
</feature>
<feature type="region of interest" description="Disordered" evidence="1">
    <location>
        <begin position="1"/>
        <end position="21"/>
    </location>
</feature>
<sequence length="64" mass="7476">MENKPALHHKKRQVHDLPPNNLEVTEHKSEVKRCPCCEHVVKGKAPSRYIWLQTTCCRDLLEVT</sequence>
<evidence type="ECO:0000259" key="2">
    <source>
        <dbReference type="Pfam" id="PF13005"/>
    </source>
</evidence>
<name>A0A3A6P8I0_9BACL</name>
<dbReference type="Pfam" id="PF13005">
    <property type="entry name" value="zf-IS66"/>
    <property type="match status" value="1"/>
</dbReference>
<proteinExistence type="predicted"/>
<keyword evidence="4" id="KW-1185">Reference proteome</keyword>
<dbReference type="AlphaFoldDB" id="A0A3A6P8I0"/>
<accession>A0A3A6P8I0</accession>
<protein>
    <recommendedName>
        <fullName evidence="2">Transposase IS66 zinc-finger binding domain-containing protein</fullName>
    </recommendedName>
</protein>
<feature type="compositionally biased region" description="Basic residues" evidence="1">
    <location>
        <begin position="1"/>
        <end position="13"/>
    </location>
</feature>